<evidence type="ECO:0000313" key="7">
    <source>
        <dbReference type="Proteomes" id="UP000004968"/>
    </source>
</evidence>
<sequence>SGHGDLIEDHQGNWWMVHLAVRTARRTMSHLGRETFLTSVTWKDGWPYVGGNKLETIEREGPLWAGQERVQLWSADFSSKNWEAPWLFLRERRDSLFKRGDGKLSLIPSVQADGTDIGSTFAAVRPLDFECIVETELRFCPEQTGDEAGLLIYLESKFHYRFCKKRLDDGVFLVLEKTAEDFKQTICFAPVRDGNIWLRIECDREQYHFYYALEGGPFTLAGTASTRFLSCEIAGKCFTGTVVGLYALAQKQTSAYAEAKSFSIGPVDAYK</sequence>
<dbReference type="Pfam" id="PF17851">
    <property type="entry name" value="GH43_C2"/>
    <property type="match status" value="1"/>
</dbReference>
<dbReference type="PANTHER" id="PTHR42812">
    <property type="entry name" value="BETA-XYLOSIDASE"/>
    <property type="match status" value="1"/>
</dbReference>
<reference evidence="6 7" key="1">
    <citation type="submission" date="2010-01" db="EMBL/GenBank/DDBJ databases">
        <authorList>
            <person name="Weinstock G."/>
            <person name="Sodergren E."/>
            <person name="Clifton S."/>
            <person name="Fulton L."/>
            <person name="Fulton B."/>
            <person name="Courtney L."/>
            <person name="Fronick C."/>
            <person name="Harrison M."/>
            <person name="Strong C."/>
            <person name="Farmer C."/>
            <person name="Delahaunty K."/>
            <person name="Markovic C."/>
            <person name="Hall O."/>
            <person name="Minx P."/>
            <person name="Tomlinson C."/>
            <person name="Mitreva M."/>
            <person name="Nelson J."/>
            <person name="Hou S."/>
            <person name="Wollam A."/>
            <person name="Pepin K.H."/>
            <person name="Johnson M."/>
            <person name="Bhonagiri V."/>
            <person name="Nash W.E."/>
            <person name="Warren W."/>
            <person name="Chinwalla A."/>
            <person name="Mardis E.R."/>
            <person name="Wilson R.K."/>
        </authorList>
    </citation>
    <scope>NUCLEOTIDE SEQUENCE [LARGE SCALE GENOMIC DNA]</scope>
    <source>
        <strain evidence="6 7">DSM 13479</strain>
    </source>
</reference>
<evidence type="ECO:0000256" key="4">
    <source>
        <dbReference type="RuleBase" id="RU361187"/>
    </source>
</evidence>
<evidence type="ECO:0000256" key="1">
    <source>
        <dbReference type="ARBA" id="ARBA00009865"/>
    </source>
</evidence>
<dbReference type="GO" id="GO:0005975">
    <property type="term" value="P:carbohydrate metabolic process"/>
    <property type="evidence" value="ECO:0007669"/>
    <property type="project" value="InterPro"/>
</dbReference>
<name>D3AUT3_9FIRM</name>
<keyword evidence="2 4" id="KW-0378">Hydrolase</keyword>
<evidence type="ECO:0000313" key="6">
    <source>
        <dbReference type="EMBL" id="EFC94424.1"/>
    </source>
</evidence>
<dbReference type="PANTHER" id="PTHR42812:SF5">
    <property type="entry name" value="ENDO-ARABINASE"/>
    <property type="match status" value="1"/>
</dbReference>
<dbReference type="InterPro" id="IPR013320">
    <property type="entry name" value="ConA-like_dom_sf"/>
</dbReference>
<dbReference type="InterPro" id="IPR006710">
    <property type="entry name" value="Glyco_hydro_43"/>
</dbReference>
<accession>D3AUT3</accession>
<comment type="caution">
    <text evidence="6">The sequence shown here is derived from an EMBL/GenBank/DDBJ whole genome shotgun (WGS) entry which is preliminary data.</text>
</comment>
<evidence type="ECO:0000256" key="3">
    <source>
        <dbReference type="ARBA" id="ARBA00023295"/>
    </source>
</evidence>
<dbReference type="Gene3D" id="2.115.10.20">
    <property type="entry name" value="Glycosyl hydrolase domain, family 43"/>
    <property type="match status" value="1"/>
</dbReference>
<dbReference type="GO" id="GO:0004553">
    <property type="term" value="F:hydrolase activity, hydrolyzing O-glycosyl compounds"/>
    <property type="evidence" value="ECO:0007669"/>
    <property type="project" value="InterPro"/>
</dbReference>
<dbReference type="InterPro" id="IPR041542">
    <property type="entry name" value="GH43_C2"/>
</dbReference>
<dbReference type="Pfam" id="PF04616">
    <property type="entry name" value="Glyco_hydro_43"/>
    <property type="match status" value="1"/>
</dbReference>
<dbReference type="SUPFAM" id="SSF49899">
    <property type="entry name" value="Concanavalin A-like lectins/glucanases"/>
    <property type="match status" value="1"/>
</dbReference>
<gene>
    <name evidence="6" type="ORF">CLOSTHATH_07402</name>
</gene>
<dbReference type="EMBL" id="ACIO01001130">
    <property type="protein sequence ID" value="EFC94424.1"/>
    <property type="molecule type" value="Genomic_DNA"/>
</dbReference>
<organism evidence="6 7">
    <name type="scientific">Hungatella hathewayi DSM 13479</name>
    <dbReference type="NCBI Taxonomy" id="566550"/>
    <lineage>
        <taxon>Bacteria</taxon>
        <taxon>Bacillati</taxon>
        <taxon>Bacillota</taxon>
        <taxon>Clostridia</taxon>
        <taxon>Lachnospirales</taxon>
        <taxon>Lachnospiraceae</taxon>
        <taxon>Hungatella</taxon>
    </lineage>
</organism>
<dbReference type="SUPFAM" id="SSF75005">
    <property type="entry name" value="Arabinanase/levansucrase/invertase"/>
    <property type="match status" value="1"/>
</dbReference>
<dbReference type="Proteomes" id="UP000004968">
    <property type="component" value="Unassembled WGS sequence"/>
</dbReference>
<protein>
    <recommendedName>
        <fullName evidence="5">Beta-xylosidase C-terminal Concanavalin A-like domain-containing protein</fullName>
    </recommendedName>
</protein>
<evidence type="ECO:0000259" key="5">
    <source>
        <dbReference type="Pfam" id="PF17851"/>
    </source>
</evidence>
<feature type="domain" description="Beta-xylosidase C-terminal Concanavalin A-like" evidence="5">
    <location>
        <begin position="75"/>
        <end position="263"/>
    </location>
</feature>
<evidence type="ECO:0000256" key="2">
    <source>
        <dbReference type="ARBA" id="ARBA00022801"/>
    </source>
</evidence>
<proteinExistence type="inferred from homology"/>
<dbReference type="HOGENOM" id="CLU_1028587_0_0_9"/>
<feature type="non-terminal residue" evidence="6">
    <location>
        <position position="1"/>
    </location>
</feature>
<comment type="similarity">
    <text evidence="1 4">Belongs to the glycosyl hydrolase 43 family.</text>
</comment>
<dbReference type="InterPro" id="IPR051795">
    <property type="entry name" value="Glycosyl_Hydrlase_43"/>
</dbReference>
<dbReference type="InterPro" id="IPR023296">
    <property type="entry name" value="Glyco_hydro_beta-prop_sf"/>
</dbReference>
<dbReference type="RefSeq" id="WP_006777826.1">
    <property type="nucleotide sequence ID" value="NZ_GG668156.1"/>
</dbReference>
<dbReference type="Gene3D" id="2.60.120.200">
    <property type="match status" value="1"/>
</dbReference>
<dbReference type="AlphaFoldDB" id="D3AUT3"/>
<keyword evidence="3 4" id="KW-0326">Glycosidase</keyword>